<dbReference type="Pfam" id="PF08569">
    <property type="entry name" value="Mo25"/>
    <property type="match status" value="1"/>
</dbReference>
<proteinExistence type="inferred from homology"/>
<dbReference type="PANTHER" id="PTHR10182:SF19">
    <property type="entry name" value="GENOME ASSEMBLY, CHROMOSOME: A03"/>
    <property type="match status" value="1"/>
</dbReference>
<dbReference type="Proteomes" id="UP000712281">
    <property type="component" value="Unassembled WGS sequence"/>
</dbReference>
<comment type="similarity">
    <text evidence="1">Belongs to the Mo25 family.</text>
</comment>
<dbReference type="InterPro" id="IPR016024">
    <property type="entry name" value="ARM-type_fold"/>
</dbReference>
<dbReference type="PANTHER" id="PTHR10182">
    <property type="entry name" value="CALCIUM-BINDING PROTEIN 39-RELATED"/>
    <property type="match status" value="1"/>
</dbReference>
<dbReference type="GO" id="GO:0035556">
    <property type="term" value="P:intracellular signal transduction"/>
    <property type="evidence" value="ECO:0007669"/>
    <property type="project" value="TreeGrafter"/>
</dbReference>
<dbReference type="AlphaFoldDB" id="A0A8S9HFH0"/>
<dbReference type="EMBL" id="QGKW02001940">
    <property type="protein sequence ID" value="KAF2555396.1"/>
    <property type="molecule type" value="Genomic_DNA"/>
</dbReference>
<dbReference type="GO" id="GO:0043539">
    <property type="term" value="F:protein serine/threonine kinase activator activity"/>
    <property type="evidence" value="ECO:0007669"/>
    <property type="project" value="TreeGrafter"/>
</dbReference>
<dbReference type="SUPFAM" id="SSF48371">
    <property type="entry name" value="ARM repeat"/>
    <property type="match status" value="1"/>
</dbReference>
<organism evidence="2 3">
    <name type="scientific">Brassica cretica</name>
    <name type="common">Mustard</name>
    <dbReference type="NCBI Taxonomy" id="69181"/>
    <lineage>
        <taxon>Eukaryota</taxon>
        <taxon>Viridiplantae</taxon>
        <taxon>Streptophyta</taxon>
        <taxon>Embryophyta</taxon>
        <taxon>Tracheophyta</taxon>
        <taxon>Spermatophyta</taxon>
        <taxon>Magnoliopsida</taxon>
        <taxon>eudicotyledons</taxon>
        <taxon>Gunneridae</taxon>
        <taxon>Pentapetalae</taxon>
        <taxon>rosids</taxon>
        <taxon>malvids</taxon>
        <taxon>Brassicales</taxon>
        <taxon>Brassicaceae</taxon>
        <taxon>Brassiceae</taxon>
        <taxon>Brassica</taxon>
    </lineage>
</organism>
<gene>
    <name evidence="2" type="ORF">F2Q68_00013238</name>
</gene>
<evidence type="ECO:0000313" key="2">
    <source>
        <dbReference type="EMBL" id="KAF2555396.1"/>
    </source>
</evidence>
<evidence type="ECO:0000313" key="3">
    <source>
        <dbReference type="Proteomes" id="UP000712281"/>
    </source>
</evidence>
<protein>
    <submittedName>
        <fullName evidence="2">Uncharacterized protein</fullName>
    </submittedName>
</protein>
<comment type="caution">
    <text evidence="2">The sequence shown here is derived from an EMBL/GenBank/DDBJ whole genome shotgun (WGS) entry which is preliminary data.</text>
</comment>
<dbReference type="InterPro" id="IPR011989">
    <property type="entry name" value="ARM-like"/>
</dbReference>
<evidence type="ECO:0000256" key="1">
    <source>
        <dbReference type="ARBA" id="ARBA00011012"/>
    </source>
</evidence>
<accession>A0A8S9HFH0</accession>
<name>A0A8S9HFH0_BRACR</name>
<dbReference type="Gene3D" id="1.25.10.10">
    <property type="entry name" value="Leucine-rich Repeat Variant"/>
    <property type="match status" value="2"/>
</dbReference>
<sequence length="247" mass="27758">MTVKLFEPKESVAAEPSRRRFVSGSGCSGGDEKSLQIKQTRDLLVHADGSVSIPVTFASPNARKRSITFSNFSFRFRQKSDSSLSLAELSKSLRELKLILYGNSEAEPVAEACAQLTLEFFKGDTSLFVASLFDPGDATRVVANLQRQQVNSRLVAADYLETNTDLMDVLVDEYVLDSQHVKKFFYYIQLPNFDIAADAPATFKELLTRHKSTVADSHKKRRMDFNSKLLESSNYITRRQAIKVELL</sequence>
<dbReference type="InterPro" id="IPR013878">
    <property type="entry name" value="Mo25"/>
</dbReference>
<reference evidence="2" key="1">
    <citation type="submission" date="2019-12" db="EMBL/GenBank/DDBJ databases">
        <title>Genome sequencing and annotation of Brassica cretica.</title>
        <authorList>
            <person name="Studholme D.J."/>
            <person name="Sarris P.F."/>
        </authorList>
    </citation>
    <scope>NUCLEOTIDE SEQUENCE</scope>
    <source>
        <strain evidence="2">PFS-001/15</strain>
        <tissue evidence="2">Leaf</tissue>
    </source>
</reference>